<keyword evidence="1" id="KW-0732">Signal</keyword>
<dbReference type="EMBL" id="JSZA02000018">
    <property type="protein sequence ID" value="TGO03445.1"/>
    <property type="molecule type" value="Genomic_DNA"/>
</dbReference>
<evidence type="ECO:0000256" key="1">
    <source>
        <dbReference type="SAM" id="SignalP"/>
    </source>
</evidence>
<proteinExistence type="predicted"/>
<evidence type="ECO:0000313" key="2">
    <source>
        <dbReference type="EMBL" id="TGO03445.1"/>
    </source>
</evidence>
<accession>A0A4E0QWS7</accession>
<organism evidence="2 3">
    <name type="scientific">Candidatus Thiomargarita nelsonii</name>
    <dbReference type="NCBI Taxonomy" id="1003181"/>
    <lineage>
        <taxon>Bacteria</taxon>
        <taxon>Pseudomonadati</taxon>
        <taxon>Pseudomonadota</taxon>
        <taxon>Gammaproteobacteria</taxon>
        <taxon>Thiotrichales</taxon>
        <taxon>Thiotrichaceae</taxon>
        <taxon>Thiomargarita</taxon>
    </lineage>
</organism>
<dbReference type="Proteomes" id="UP000030428">
    <property type="component" value="Unassembled WGS sequence"/>
</dbReference>
<gene>
    <name evidence="2" type="ORF">PN36_06425</name>
</gene>
<comment type="caution">
    <text evidence="2">The sequence shown here is derived from an EMBL/GenBank/DDBJ whole genome shotgun (WGS) entry which is preliminary data.</text>
</comment>
<evidence type="ECO:0000313" key="3">
    <source>
        <dbReference type="Proteomes" id="UP000030428"/>
    </source>
</evidence>
<name>A0A4E0QWS7_9GAMM</name>
<protein>
    <submittedName>
        <fullName evidence="2">Uncharacterized protein</fullName>
    </submittedName>
</protein>
<feature type="chain" id="PRO_5020039657" evidence="1">
    <location>
        <begin position="25"/>
        <end position="555"/>
    </location>
</feature>
<reference evidence="2 3" key="1">
    <citation type="journal article" date="2016" name="Front. Microbiol.">
        <title>Single-Cell (Meta-)Genomics of a Dimorphic Candidatus Thiomargarita nelsonii Reveals Genomic Plasticity.</title>
        <authorList>
            <person name="Flood B.E."/>
            <person name="Fliss P."/>
            <person name="Jones D.S."/>
            <person name="Dick G.J."/>
            <person name="Jain S."/>
            <person name="Kaster A.K."/>
            <person name="Winkel M."/>
            <person name="Mussmann M."/>
            <person name="Bailey J."/>
        </authorList>
    </citation>
    <scope>NUCLEOTIDE SEQUENCE [LARGE SCALE GENOMIC DNA]</scope>
    <source>
        <strain evidence="2">Hydrate Ridge</strain>
    </source>
</reference>
<feature type="signal peptide" evidence="1">
    <location>
        <begin position="1"/>
        <end position="24"/>
    </location>
</feature>
<keyword evidence="3" id="KW-1185">Reference proteome</keyword>
<dbReference type="AlphaFoldDB" id="A0A4E0QWS7"/>
<sequence length="555" mass="60713">MSLSRNRLLLVVFLYVLLSSVSYAYFDIKHCTPCDESGNCYDCGDVLVGAAFFQQNVITWVSNGSSGAIELKAGGVFGFSGNSIYRSQLSQLSPNKWLHRSTYHLAVNAMSSSVLSMGHYFAPDKAGELKNTNSYQALLDSAGTDQKAVTVQGRGIADDNKLITLDVDLKRDTEELCQDGTAPCEVTVPDKSNLTFTVTPKVAPEHGVNHVFIDMIFDDTKTQCESKQQQSFNTQNGTPNNFNDINRYYHYMGIGGPWETNTACKFSVPFLASVGKSFQIQAQNLRSTEGGYAKITFAVRGHYDGDNPKTWEGSQHTFHLRTPTTGRLNVTVNGEGSVSSQPAGINCPSTTCLAEFEAGTNVTLTATSEIEGVIWNGDCSENGVVNIGVGTVINCTVTFPSLLGEHALTFDQNIASSTKFYGTISVNGESKALNFDNPINIQRNQKLEINTLAMVDSNDVGKQAEVLVVMQVGNSFYMKIATPKEEIKFIRWNAFLAAAGYQDSLEARLEIKAFGKNFFQEMPNIGGVVNVWVGYRLIDTGNIVFNEIPIPFNIQ</sequence>